<dbReference type="GO" id="GO:0016020">
    <property type="term" value="C:membrane"/>
    <property type="evidence" value="ECO:0007669"/>
    <property type="project" value="UniProtKB-SubCell"/>
</dbReference>
<dbReference type="AlphaFoldDB" id="A0A3N1NW80"/>
<dbReference type="PROSITE" id="PS50850">
    <property type="entry name" value="MFS"/>
    <property type="match status" value="1"/>
</dbReference>
<protein>
    <submittedName>
        <fullName evidence="8">PAT family beta-lactamase induction signal transducer AmpG</fullName>
    </submittedName>
</protein>
<evidence type="ECO:0000256" key="1">
    <source>
        <dbReference type="ARBA" id="ARBA00004141"/>
    </source>
</evidence>
<feature type="transmembrane region" description="Helical" evidence="6">
    <location>
        <begin position="188"/>
        <end position="206"/>
    </location>
</feature>
<feature type="transmembrane region" description="Helical" evidence="6">
    <location>
        <begin position="394"/>
        <end position="415"/>
    </location>
</feature>
<feature type="transmembrane region" description="Helical" evidence="6">
    <location>
        <begin position="358"/>
        <end position="382"/>
    </location>
</feature>
<dbReference type="Pfam" id="PF07690">
    <property type="entry name" value="MFS_1"/>
    <property type="match status" value="2"/>
</dbReference>
<dbReference type="Proteomes" id="UP000273643">
    <property type="component" value="Unassembled WGS sequence"/>
</dbReference>
<dbReference type="RefSeq" id="WP_123636859.1">
    <property type="nucleotide sequence ID" value="NZ_JBHYFO010000003.1"/>
</dbReference>
<reference evidence="8 9" key="1">
    <citation type="submission" date="2018-11" db="EMBL/GenBank/DDBJ databases">
        <title>Genomic Encyclopedia of Type Strains, Phase IV (KMG-IV): sequencing the most valuable type-strain genomes for metagenomic binning, comparative biology and taxonomic classification.</title>
        <authorList>
            <person name="Goeker M."/>
        </authorList>
    </citation>
    <scope>NUCLEOTIDE SEQUENCE [LARGE SCALE GENOMIC DNA]</scope>
    <source>
        <strain evidence="8 9">DSM 16974</strain>
    </source>
</reference>
<dbReference type="InterPro" id="IPR004752">
    <property type="entry name" value="AmpG_permease/AT-1"/>
</dbReference>
<feature type="transmembrane region" description="Helical" evidence="6">
    <location>
        <begin position="303"/>
        <end position="324"/>
    </location>
</feature>
<feature type="transmembrane region" description="Helical" evidence="6">
    <location>
        <begin position="266"/>
        <end position="291"/>
    </location>
</feature>
<keyword evidence="9" id="KW-1185">Reference proteome</keyword>
<dbReference type="InterPro" id="IPR011701">
    <property type="entry name" value="MFS"/>
</dbReference>
<evidence type="ECO:0000256" key="6">
    <source>
        <dbReference type="SAM" id="Phobius"/>
    </source>
</evidence>
<keyword evidence="2" id="KW-0813">Transport</keyword>
<sequence>MTDTPESPSRSWRDSLLIYLHPRVASMAFLGFSAGLPYMLVFSTLTAWLTEAGVTKASIGFFSWIGITYSVKVFWAPVVDRFQLPLLGRLLGRRRSWMLFAQLLIAGGLIGMSVTDPVGELEWIAIFALVVAFGSATQDVAIDAWRIEAVSLERQAAMSATYVFSYRLAVLMASAGALHMVSFATWPGVYLIMALLMGVGMVTVLLSSEPTVTGHSDAAFLEQRAQDYLERSAHVARPVRNAVAWFIGAVVCPFVDFLQRYGAQAVLLLLIVGAFRITDISMASMAMPFYLETGYTRADVANISGLYGAAMTVLGGIVGGVLVPRFGLLRVLLAGAVLAAATNLLYSINALVGAELWMLVLTISGENFCGGLAMASLIAWMSSLVSSDYTATQYALFSSLMTLPGKVIGGFSGIVVEQVGFFWFFIYAGGLGVPAILLVLWLMLRTRTGSL</sequence>
<dbReference type="SUPFAM" id="SSF103473">
    <property type="entry name" value="MFS general substrate transporter"/>
    <property type="match status" value="1"/>
</dbReference>
<feature type="transmembrane region" description="Helical" evidence="6">
    <location>
        <begin position="24"/>
        <end position="45"/>
    </location>
</feature>
<feature type="transmembrane region" description="Helical" evidence="6">
    <location>
        <begin position="57"/>
        <end position="75"/>
    </location>
</feature>
<proteinExistence type="predicted"/>
<dbReference type="PANTHER" id="PTHR12778:SF10">
    <property type="entry name" value="MAJOR FACILITATOR SUPERFAMILY DOMAIN-CONTAINING PROTEIN 3"/>
    <property type="match status" value="1"/>
</dbReference>
<keyword evidence="4 6" id="KW-1133">Transmembrane helix</keyword>
<dbReference type="InterPro" id="IPR036259">
    <property type="entry name" value="MFS_trans_sf"/>
</dbReference>
<feature type="transmembrane region" description="Helical" evidence="6">
    <location>
        <begin position="163"/>
        <end position="182"/>
    </location>
</feature>
<evidence type="ECO:0000313" key="9">
    <source>
        <dbReference type="Proteomes" id="UP000273643"/>
    </source>
</evidence>
<evidence type="ECO:0000313" key="8">
    <source>
        <dbReference type="EMBL" id="ROQ19508.1"/>
    </source>
</evidence>
<feature type="transmembrane region" description="Helical" evidence="6">
    <location>
        <begin position="96"/>
        <end position="115"/>
    </location>
</feature>
<name>A0A3N1NW80_9GAMM</name>
<dbReference type="Gene3D" id="1.20.1250.20">
    <property type="entry name" value="MFS general substrate transporter like domains"/>
    <property type="match status" value="2"/>
</dbReference>
<dbReference type="OrthoDB" id="9787815at2"/>
<evidence type="ECO:0000259" key="7">
    <source>
        <dbReference type="PROSITE" id="PS50850"/>
    </source>
</evidence>
<feature type="transmembrane region" description="Helical" evidence="6">
    <location>
        <begin position="331"/>
        <end position="352"/>
    </location>
</feature>
<dbReference type="InterPro" id="IPR020846">
    <property type="entry name" value="MFS_dom"/>
</dbReference>
<feature type="domain" description="Major facilitator superfamily (MFS) profile" evidence="7">
    <location>
        <begin position="23"/>
        <end position="447"/>
    </location>
</feature>
<dbReference type="EMBL" id="RJUK01000001">
    <property type="protein sequence ID" value="ROQ19508.1"/>
    <property type="molecule type" value="Genomic_DNA"/>
</dbReference>
<keyword evidence="3 6" id="KW-0812">Transmembrane</keyword>
<comment type="caution">
    <text evidence="8">The sequence shown here is derived from an EMBL/GenBank/DDBJ whole genome shotgun (WGS) entry which is preliminary data.</text>
</comment>
<dbReference type="NCBIfam" id="TIGR00901">
    <property type="entry name" value="2A0125"/>
    <property type="match status" value="1"/>
</dbReference>
<organism evidence="8 9">
    <name type="scientific">Marinimicrobium koreense</name>
    <dbReference type="NCBI Taxonomy" id="306545"/>
    <lineage>
        <taxon>Bacteria</taxon>
        <taxon>Pseudomonadati</taxon>
        <taxon>Pseudomonadota</taxon>
        <taxon>Gammaproteobacteria</taxon>
        <taxon>Cellvibrionales</taxon>
        <taxon>Cellvibrionaceae</taxon>
        <taxon>Marinimicrobium</taxon>
    </lineage>
</organism>
<gene>
    <name evidence="8" type="ORF">EDC38_0092</name>
</gene>
<evidence type="ECO:0000256" key="4">
    <source>
        <dbReference type="ARBA" id="ARBA00022989"/>
    </source>
</evidence>
<dbReference type="PANTHER" id="PTHR12778">
    <property type="entry name" value="SOLUTE CARRIER FAMILY 33 ACETYL-COA TRANSPORTER -RELATED"/>
    <property type="match status" value="1"/>
</dbReference>
<evidence type="ECO:0000256" key="3">
    <source>
        <dbReference type="ARBA" id="ARBA00022692"/>
    </source>
</evidence>
<evidence type="ECO:0000256" key="5">
    <source>
        <dbReference type="ARBA" id="ARBA00023136"/>
    </source>
</evidence>
<feature type="transmembrane region" description="Helical" evidence="6">
    <location>
        <begin position="121"/>
        <end position="142"/>
    </location>
</feature>
<comment type="subcellular location">
    <subcellularLocation>
        <location evidence="1">Membrane</location>
        <topology evidence="1">Multi-pass membrane protein</topology>
    </subcellularLocation>
</comment>
<keyword evidence="5 6" id="KW-0472">Membrane</keyword>
<dbReference type="GO" id="GO:0022857">
    <property type="term" value="F:transmembrane transporter activity"/>
    <property type="evidence" value="ECO:0007669"/>
    <property type="project" value="InterPro"/>
</dbReference>
<accession>A0A3N1NW80</accession>
<feature type="transmembrane region" description="Helical" evidence="6">
    <location>
        <begin position="421"/>
        <end position="444"/>
    </location>
</feature>
<evidence type="ECO:0000256" key="2">
    <source>
        <dbReference type="ARBA" id="ARBA00022448"/>
    </source>
</evidence>